<dbReference type="AlphaFoldDB" id="A0A9W9WYH1"/>
<comment type="caution">
    <text evidence="1">The sequence shown here is derived from an EMBL/GenBank/DDBJ whole genome shotgun (WGS) entry which is preliminary data.</text>
</comment>
<dbReference type="InterPro" id="IPR053037">
    <property type="entry name" value="Pericyclase_pydY-like"/>
</dbReference>
<keyword evidence="2" id="KW-1185">Reference proteome</keyword>
<evidence type="ECO:0000313" key="2">
    <source>
        <dbReference type="Proteomes" id="UP001147760"/>
    </source>
</evidence>
<name>A0A9W9WYH1_9EURO</name>
<dbReference type="PANTHER" id="PTHR38115">
    <property type="entry name" value="LIPOCALIN-LIKE DOMAIN-CONTAINING PROTEIN"/>
    <property type="match status" value="1"/>
</dbReference>
<proteinExistence type="predicted"/>
<dbReference type="OrthoDB" id="425354at2759"/>
<accession>A0A9W9WYH1</accession>
<gene>
    <name evidence="1" type="ORF">N7530_004411</name>
</gene>
<organism evidence="1 2">
    <name type="scientific">Penicillium desertorum</name>
    <dbReference type="NCBI Taxonomy" id="1303715"/>
    <lineage>
        <taxon>Eukaryota</taxon>
        <taxon>Fungi</taxon>
        <taxon>Dikarya</taxon>
        <taxon>Ascomycota</taxon>
        <taxon>Pezizomycotina</taxon>
        <taxon>Eurotiomycetes</taxon>
        <taxon>Eurotiomycetidae</taxon>
        <taxon>Eurotiales</taxon>
        <taxon>Aspergillaceae</taxon>
        <taxon>Penicillium</taxon>
    </lineage>
</organism>
<evidence type="ECO:0000313" key="1">
    <source>
        <dbReference type="EMBL" id="KAJ5478902.1"/>
    </source>
</evidence>
<reference evidence="1" key="2">
    <citation type="journal article" date="2023" name="IMA Fungus">
        <title>Comparative genomic study of the Penicillium genus elucidates a diverse pangenome and 15 lateral gene transfer events.</title>
        <authorList>
            <person name="Petersen C."/>
            <person name="Sorensen T."/>
            <person name="Nielsen M.R."/>
            <person name="Sondergaard T.E."/>
            <person name="Sorensen J.L."/>
            <person name="Fitzpatrick D.A."/>
            <person name="Frisvad J.C."/>
            <person name="Nielsen K.L."/>
        </authorList>
    </citation>
    <scope>NUCLEOTIDE SEQUENCE</scope>
    <source>
        <strain evidence="1">IBT 17660</strain>
    </source>
</reference>
<dbReference type="PANTHER" id="PTHR38115:SF1">
    <property type="entry name" value="LIPOCALIN-LIKE DOMAIN-CONTAINING PROTEIN"/>
    <property type="match status" value="1"/>
</dbReference>
<protein>
    <submittedName>
        <fullName evidence="1">Uncharacterized protein</fullName>
    </submittedName>
</protein>
<reference evidence="1" key="1">
    <citation type="submission" date="2022-12" db="EMBL/GenBank/DDBJ databases">
        <authorList>
            <person name="Petersen C."/>
        </authorList>
    </citation>
    <scope>NUCLEOTIDE SEQUENCE</scope>
    <source>
        <strain evidence="1">IBT 17660</strain>
    </source>
</reference>
<sequence length="244" mass="27635">MAAPREITIECLNGHWVLNKDLTSEPDPILKLVRTISAISTTNPKLTIPYCLQQKVSWLLRKAFGLATIYLHISQYQTPASETTEPSTHIDFNQTGSAGLAPTEEKRILDWEIRDHQDYFFGEVKARSEFVHGAVDANGIVRPEFEFQTANANEHIKKFMRGETEVDGSKSAGFIVKDWSGIVEEGPGLWVHTFERNDKSGWTAEQIWGFEMLGDLRYFSRRGVVMTTKGQYLCGRIVFDFVSA</sequence>
<dbReference type="EMBL" id="JAPWDO010000003">
    <property type="protein sequence ID" value="KAJ5478902.1"/>
    <property type="molecule type" value="Genomic_DNA"/>
</dbReference>
<dbReference type="Proteomes" id="UP001147760">
    <property type="component" value="Unassembled WGS sequence"/>
</dbReference>